<sequence length="271" mass="28244">MTALGQNSTGTTVVDLSTGASVTLAWAAGTDVGNHRANNEDSYAIACPVFAVADGMGGHSAGDVASDAVVQRIAGLEKPGFADLDALEMALALSVSDLRSRLTEEQQGAGTTVTGAALVQEADQLQWAIFNIGDSRVYVKMGETFEQVTVDHSVVQQLVDAGTITKEEADYHPHANVITRAVGIIDEPIPDYVALPVVPGMRLLLCSDGLTKELTDVGIEHFLSAAPTVEDAVTELMNAALTNSGRDNVTLIVIDVMAVTVGHTESTVSPA</sequence>
<dbReference type="SMART" id="SM00332">
    <property type="entry name" value="PP2Cc"/>
    <property type="match status" value="1"/>
</dbReference>
<dbReference type="SUPFAM" id="SSF81606">
    <property type="entry name" value="PP2C-like"/>
    <property type="match status" value="1"/>
</dbReference>
<dbReference type="KEGG" id="amin:AUMI_12350"/>
<dbReference type="PANTHER" id="PTHR47992">
    <property type="entry name" value="PROTEIN PHOSPHATASE"/>
    <property type="match status" value="1"/>
</dbReference>
<name>A0A182C1M4_9MICO</name>
<dbReference type="SMART" id="SM00331">
    <property type="entry name" value="PP2C_SIG"/>
    <property type="match status" value="1"/>
</dbReference>
<evidence type="ECO:0000313" key="1">
    <source>
        <dbReference type="EMBL" id="BAU98777.1"/>
    </source>
</evidence>
<protein>
    <submittedName>
        <fullName evidence="1">Serine/threonine-protein phosphatase</fullName>
    </submittedName>
</protein>
<reference evidence="1 2" key="1">
    <citation type="journal article" date="2016" name="Genome Announc.">
        <title>Complete Genome Sequence of Aurantimicrobium minutum Type Strain KNCT, a Planktonic Ultramicrobacterium Isolated from River Water.</title>
        <authorList>
            <person name="Nakai R."/>
            <person name="Fujisawa T."/>
            <person name="Nakamura Y."/>
            <person name="Nishide H."/>
            <person name="Uchiyama I."/>
            <person name="Baba T."/>
            <person name="Toyoda A."/>
            <person name="Fujiyama A."/>
            <person name="Naganuma T."/>
            <person name="Niki H."/>
        </authorList>
    </citation>
    <scope>NUCLEOTIDE SEQUENCE [LARGE SCALE GENOMIC DNA]</scope>
    <source>
        <strain evidence="1 2">KNC</strain>
    </source>
</reference>
<gene>
    <name evidence="1" type="ORF">AUMI_12350</name>
</gene>
<dbReference type="GeneID" id="80451419"/>
<dbReference type="Proteomes" id="UP000243847">
    <property type="component" value="Chromosome sequence1"/>
</dbReference>
<dbReference type="PROSITE" id="PS51746">
    <property type="entry name" value="PPM_2"/>
    <property type="match status" value="1"/>
</dbReference>
<dbReference type="EMBL" id="AP017457">
    <property type="protein sequence ID" value="BAU98777.1"/>
    <property type="molecule type" value="Genomic_DNA"/>
</dbReference>
<accession>A0A182C1M4</accession>
<dbReference type="OrthoDB" id="9801841at2"/>
<dbReference type="RefSeq" id="WP_096380419.1">
    <property type="nucleotide sequence ID" value="NZ_AP017457.1"/>
</dbReference>
<dbReference type="Gene3D" id="3.60.40.10">
    <property type="entry name" value="PPM-type phosphatase domain"/>
    <property type="match status" value="1"/>
</dbReference>
<evidence type="ECO:0000313" key="2">
    <source>
        <dbReference type="Proteomes" id="UP000243847"/>
    </source>
</evidence>
<dbReference type="CDD" id="cd00143">
    <property type="entry name" value="PP2Cc"/>
    <property type="match status" value="1"/>
</dbReference>
<dbReference type="Pfam" id="PF13672">
    <property type="entry name" value="PP2C_2"/>
    <property type="match status" value="1"/>
</dbReference>
<dbReference type="InterPro" id="IPR001932">
    <property type="entry name" value="PPM-type_phosphatase-like_dom"/>
</dbReference>
<dbReference type="AlphaFoldDB" id="A0A182C1M4"/>
<dbReference type="InterPro" id="IPR015655">
    <property type="entry name" value="PP2C"/>
</dbReference>
<proteinExistence type="predicted"/>
<dbReference type="GO" id="GO:0004722">
    <property type="term" value="F:protein serine/threonine phosphatase activity"/>
    <property type="evidence" value="ECO:0007669"/>
    <property type="project" value="InterPro"/>
</dbReference>
<organism evidence="1 2">
    <name type="scientific">Aurantimicrobium minutum</name>
    <dbReference type="NCBI Taxonomy" id="708131"/>
    <lineage>
        <taxon>Bacteria</taxon>
        <taxon>Bacillati</taxon>
        <taxon>Actinomycetota</taxon>
        <taxon>Actinomycetes</taxon>
        <taxon>Micrococcales</taxon>
        <taxon>Microbacteriaceae</taxon>
        <taxon>Aurantimicrobium</taxon>
    </lineage>
</organism>
<dbReference type="InterPro" id="IPR036457">
    <property type="entry name" value="PPM-type-like_dom_sf"/>
</dbReference>